<reference evidence="2" key="1">
    <citation type="submission" date="2021-02" db="EMBL/GenBank/DDBJ databases">
        <authorList>
            <person name="Dougan E. K."/>
            <person name="Rhodes N."/>
            <person name="Thang M."/>
            <person name="Chan C."/>
        </authorList>
    </citation>
    <scope>NUCLEOTIDE SEQUENCE</scope>
</reference>
<dbReference type="Pfam" id="PF01738">
    <property type="entry name" value="DLH"/>
    <property type="match status" value="1"/>
</dbReference>
<dbReference type="InterPro" id="IPR002925">
    <property type="entry name" value="Dienelactn_hydro"/>
</dbReference>
<dbReference type="InterPro" id="IPR051049">
    <property type="entry name" value="Dienelactone_hydrolase-like"/>
</dbReference>
<evidence type="ECO:0000259" key="1">
    <source>
        <dbReference type="Pfam" id="PF01738"/>
    </source>
</evidence>
<dbReference type="PANTHER" id="PTHR46623">
    <property type="entry name" value="CARBOXYMETHYLENEBUTENOLIDASE-RELATED"/>
    <property type="match status" value="1"/>
</dbReference>
<keyword evidence="3" id="KW-1185">Reference proteome</keyword>
<feature type="domain" description="Dienelactone hydrolase" evidence="1">
    <location>
        <begin position="16"/>
        <end position="221"/>
    </location>
</feature>
<dbReference type="OrthoDB" id="17560at2759"/>
<comment type="caution">
    <text evidence="2">The sequence shown here is derived from an EMBL/GenBank/DDBJ whole genome shotgun (WGS) entry which is preliminary data.</text>
</comment>
<sequence>MGSDISLTTPDNFKLGAYIAEPAGPPKGAVVVIQEIFGVNSHIREVTDGYAQAGYWAIAPKIFDRIEADIELGYTESDMGTGIELAFQKLDMQQTLADLQVAINEAGKHGKVGVVGYCFGGLLTWLSSCQLEGVAAASSYYGGGVAGQLDNTPKCPVIFHFGELDVHIPMSDVEAVKAAQPDSPVYVYAADHGFNCDHRESYNEAASKLALQRTLDHFASHLTA</sequence>
<dbReference type="PANTHER" id="PTHR46623:SF6">
    <property type="entry name" value="ALPHA_BETA-HYDROLASES SUPERFAMILY PROTEIN"/>
    <property type="match status" value="1"/>
</dbReference>
<proteinExistence type="predicted"/>
<gene>
    <name evidence="2" type="ORF">SNEC2469_LOCUS21400</name>
</gene>
<dbReference type="EMBL" id="CAJNJA010037918">
    <property type="protein sequence ID" value="CAE7740625.1"/>
    <property type="molecule type" value="Genomic_DNA"/>
</dbReference>
<dbReference type="GO" id="GO:0016787">
    <property type="term" value="F:hydrolase activity"/>
    <property type="evidence" value="ECO:0007669"/>
    <property type="project" value="InterPro"/>
</dbReference>
<dbReference type="InterPro" id="IPR029058">
    <property type="entry name" value="AB_hydrolase_fold"/>
</dbReference>
<protein>
    <recommendedName>
        <fullName evidence="1">Dienelactone hydrolase domain-containing protein</fullName>
    </recommendedName>
</protein>
<dbReference type="Proteomes" id="UP000601435">
    <property type="component" value="Unassembled WGS sequence"/>
</dbReference>
<dbReference type="AlphaFoldDB" id="A0A812XKA4"/>
<evidence type="ECO:0000313" key="2">
    <source>
        <dbReference type="EMBL" id="CAE7740625.1"/>
    </source>
</evidence>
<accession>A0A812XKA4</accession>
<dbReference type="SUPFAM" id="SSF53474">
    <property type="entry name" value="alpha/beta-Hydrolases"/>
    <property type="match status" value="1"/>
</dbReference>
<dbReference type="Gene3D" id="3.40.50.1820">
    <property type="entry name" value="alpha/beta hydrolase"/>
    <property type="match status" value="1"/>
</dbReference>
<name>A0A812XKA4_9DINO</name>
<evidence type="ECO:0000313" key="3">
    <source>
        <dbReference type="Proteomes" id="UP000601435"/>
    </source>
</evidence>
<organism evidence="2 3">
    <name type="scientific">Symbiodinium necroappetens</name>
    <dbReference type="NCBI Taxonomy" id="1628268"/>
    <lineage>
        <taxon>Eukaryota</taxon>
        <taxon>Sar</taxon>
        <taxon>Alveolata</taxon>
        <taxon>Dinophyceae</taxon>
        <taxon>Suessiales</taxon>
        <taxon>Symbiodiniaceae</taxon>
        <taxon>Symbiodinium</taxon>
    </lineage>
</organism>